<dbReference type="Pfam" id="PF13538">
    <property type="entry name" value="UvrD_C_2"/>
    <property type="match status" value="1"/>
</dbReference>
<dbReference type="Proteomes" id="UP001194098">
    <property type="component" value="Unassembled WGS sequence"/>
</dbReference>
<dbReference type="EMBL" id="JABAGV010000001">
    <property type="protein sequence ID" value="MBC2473117.1"/>
    <property type="molecule type" value="Genomic_DNA"/>
</dbReference>
<dbReference type="Gene3D" id="3.40.50.300">
    <property type="entry name" value="P-loop containing nucleotide triphosphate hydrolases"/>
    <property type="match status" value="2"/>
</dbReference>
<comment type="caution">
    <text evidence="4">The sequence shown here is derived from an EMBL/GenBank/DDBJ whole genome shotgun (WGS) entry which is preliminary data.</text>
</comment>
<dbReference type="AlphaFoldDB" id="A0AAW3W386"/>
<dbReference type="InterPro" id="IPR027785">
    <property type="entry name" value="UvrD-like_helicase_C"/>
</dbReference>
<organism evidence="4 5">
    <name type="scientific">Clostridium beijerinckii</name>
    <name type="common">Clostridium MP</name>
    <dbReference type="NCBI Taxonomy" id="1520"/>
    <lineage>
        <taxon>Bacteria</taxon>
        <taxon>Bacillati</taxon>
        <taxon>Bacillota</taxon>
        <taxon>Clostridia</taxon>
        <taxon>Eubacteriales</taxon>
        <taxon>Clostridiaceae</taxon>
        <taxon>Clostridium</taxon>
    </lineage>
</organism>
<gene>
    <name evidence="4" type="ORF">HGI39_00030</name>
</gene>
<dbReference type="GO" id="GO:0003678">
    <property type="term" value="F:DNA helicase activity"/>
    <property type="evidence" value="ECO:0007669"/>
    <property type="project" value="UniProtKB-ARBA"/>
</dbReference>
<dbReference type="PANTHER" id="PTHR43788">
    <property type="entry name" value="DNA2/NAM7 HELICASE FAMILY MEMBER"/>
    <property type="match status" value="1"/>
</dbReference>
<name>A0AAW3W386_CLOBE</name>
<evidence type="ECO:0000313" key="5">
    <source>
        <dbReference type="Proteomes" id="UP001194098"/>
    </source>
</evidence>
<dbReference type="CDD" id="cd17933">
    <property type="entry name" value="DEXSc_RecD-like"/>
    <property type="match status" value="1"/>
</dbReference>
<dbReference type="InterPro" id="IPR050534">
    <property type="entry name" value="Coronavir_polyprotein_1ab"/>
</dbReference>
<evidence type="ECO:0000256" key="1">
    <source>
        <dbReference type="ARBA" id="ARBA00022741"/>
    </source>
</evidence>
<keyword evidence="2" id="KW-0067">ATP-binding</keyword>
<keyword evidence="1" id="KW-0547">Nucleotide-binding</keyword>
<dbReference type="Pfam" id="PF13604">
    <property type="entry name" value="AAA_30"/>
    <property type="match status" value="1"/>
</dbReference>
<evidence type="ECO:0000256" key="2">
    <source>
        <dbReference type="ARBA" id="ARBA00022840"/>
    </source>
</evidence>
<dbReference type="PANTHER" id="PTHR43788:SF6">
    <property type="entry name" value="DNA HELICASE B"/>
    <property type="match status" value="1"/>
</dbReference>
<dbReference type="InterPro" id="IPR027417">
    <property type="entry name" value="P-loop_NTPase"/>
</dbReference>
<dbReference type="CDD" id="cd18809">
    <property type="entry name" value="SF1_C_RecD"/>
    <property type="match status" value="1"/>
</dbReference>
<dbReference type="Gene3D" id="1.10.10.2220">
    <property type="match status" value="1"/>
</dbReference>
<dbReference type="SUPFAM" id="SSF52540">
    <property type="entry name" value="P-loop containing nucleoside triphosphate hydrolases"/>
    <property type="match status" value="2"/>
</dbReference>
<protein>
    <submittedName>
        <fullName evidence="4">AAA family ATPase</fullName>
    </submittedName>
</protein>
<proteinExistence type="predicted"/>
<reference evidence="4" key="1">
    <citation type="submission" date="2020-04" db="EMBL/GenBank/DDBJ databases">
        <authorList>
            <person name="Brown S."/>
        </authorList>
    </citation>
    <scope>NUCLEOTIDE SEQUENCE</scope>
    <source>
        <strain evidence="4">DJ015</strain>
    </source>
</reference>
<evidence type="ECO:0000313" key="4">
    <source>
        <dbReference type="EMBL" id="MBC2473117.1"/>
    </source>
</evidence>
<feature type="domain" description="UvrD-like helicase C-terminal" evidence="3">
    <location>
        <begin position="501"/>
        <end position="547"/>
    </location>
</feature>
<dbReference type="Gene3D" id="2.30.30.940">
    <property type="match status" value="1"/>
</dbReference>
<sequence>MIDSIKIKEKIIRKYSISREIAGDIAEDYLESSVEVIEKKGYLICHYDMEFKEIENIINKYSNNIDKEIDLIKASIIYAIEDDAKKNGNVFMYYDIFEKRVKKLLAKKVIKEKFHKALEELKSESEIIIENDCNGNLCVYVSRLYRGEVELSNALTEIISNNNTINDERIEKFINGYAEIKLEKKQKEAIAVALKNNISIINGMAGTGKTTVIKVIIKAMKKIFQFNKIMILGYTGKSVQRAMEVTNLEAEGNTIHRFLGIDEKGRIKRNSKIKLDVLILDESSMVDITLMNMLLSSIECSKIIFTGDYGQLPSIKEGQIFKDLILSKLIPTVKLEKIIRQKEGNIILENSKKINLGIGFEESAKGLKEKKKQFEFEECETKDIKKKVIKTIEGLIKNDIDIYDIKVMSAIREGINGVKDLNKKIIDEFNPINGREVSKLAVLDNVMAVKNNYDKNIFNGENGIIIRTEGDNFKGLKKVKVKFGENKIVEYNDDEINELELAYATTIHKMQGSEVPVAIIIVDNEKVLTRELLYVAVSRAKERVIMIGNKGAFNNGLKVTVNRNSMLVERIQDSMKKRMA</sequence>
<accession>A0AAW3W386</accession>
<reference evidence="4" key="2">
    <citation type="journal article" date="2022" name="Nat. Biotechnol.">
        <title>Carbon-negative production of acetone and isopropanol by gas fermentation at industrial pilot scale.</title>
        <authorList>
            <person name="Liew F.E."/>
            <person name="Nogle R."/>
            <person name="Abdalla T."/>
            <person name="Rasor B.J."/>
            <person name="Canter C."/>
            <person name="Jensen R.O."/>
            <person name="Wang L."/>
            <person name="Strutz J."/>
            <person name="Chirania P."/>
            <person name="De Tissera S."/>
            <person name="Mueller A.P."/>
            <person name="Ruan Z."/>
            <person name="Gao A."/>
            <person name="Tran L."/>
            <person name="Engle N.L."/>
            <person name="Bromley J.C."/>
            <person name="Daniell J."/>
            <person name="Conrado R."/>
            <person name="Tschaplinski T.J."/>
            <person name="Giannone R.J."/>
            <person name="Hettich R.L."/>
            <person name="Karim A.S."/>
            <person name="Simpson S.D."/>
            <person name="Brown S.D."/>
            <person name="Leang C."/>
            <person name="Jewett M.C."/>
            <person name="Kopke M."/>
        </authorList>
    </citation>
    <scope>NUCLEOTIDE SEQUENCE</scope>
    <source>
        <strain evidence="4">DJ015</strain>
    </source>
</reference>
<dbReference type="GO" id="GO:0005524">
    <property type="term" value="F:ATP binding"/>
    <property type="evidence" value="ECO:0007669"/>
    <property type="project" value="UniProtKB-KW"/>
</dbReference>
<dbReference type="RefSeq" id="WP_171779629.1">
    <property type="nucleotide sequence ID" value="NZ_JABAGV010000001.1"/>
</dbReference>
<evidence type="ECO:0000259" key="3">
    <source>
        <dbReference type="Pfam" id="PF13538"/>
    </source>
</evidence>